<dbReference type="Pfam" id="PF13376">
    <property type="entry name" value="OmdA"/>
    <property type="match status" value="1"/>
</dbReference>
<proteinExistence type="predicted"/>
<keyword evidence="2" id="KW-1185">Reference proteome</keyword>
<dbReference type="AlphaFoldDB" id="A0AA42BVF3"/>
<reference evidence="1" key="1">
    <citation type="submission" date="2022-08" db="EMBL/GenBank/DDBJ databases">
        <authorList>
            <person name="Deng Y."/>
            <person name="Han X.-F."/>
            <person name="Zhang Y.-Q."/>
        </authorList>
    </citation>
    <scope>NUCLEOTIDE SEQUENCE</scope>
    <source>
        <strain evidence="1">CPCC 203407</strain>
    </source>
</reference>
<evidence type="ECO:0000313" key="1">
    <source>
        <dbReference type="EMBL" id="MCS5727191.1"/>
    </source>
</evidence>
<dbReference type="RefSeq" id="WP_259530163.1">
    <property type="nucleotide sequence ID" value="NZ_JANLCK010000009.1"/>
</dbReference>
<comment type="caution">
    <text evidence="1">The sequence shown here is derived from an EMBL/GenBank/DDBJ whole genome shotgun (WGS) entry which is preliminary data.</text>
</comment>
<dbReference type="EMBL" id="JANLCK010000009">
    <property type="protein sequence ID" value="MCS5727191.1"/>
    <property type="molecule type" value="Genomic_DNA"/>
</dbReference>
<gene>
    <name evidence="1" type="ORF">N1028_14920</name>
</gene>
<sequence>MAEEYEHLQFADDAGWEAWLEANGESSPGVRLRIAKKSSAHSTPDYKQALDVALCFGWIDGRRNALDDDFFLQTFTPRRAKSIWSTVNQEKVAVLIEAGRMREGGFREIERAKADGRWAAAYAPATTIEIPPEFAAALAENPDAAAFFATLTGSARYAFLFRLHHLKRADTRTRRIAEYIALLARHETLP</sequence>
<organism evidence="1 2">
    <name type="scientific">Herbiconiux oxytropis</name>
    <dbReference type="NCBI Taxonomy" id="2970915"/>
    <lineage>
        <taxon>Bacteria</taxon>
        <taxon>Bacillati</taxon>
        <taxon>Actinomycetota</taxon>
        <taxon>Actinomycetes</taxon>
        <taxon>Micrococcales</taxon>
        <taxon>Microbacteriaceae</taxon>
        <taxon>Herbiconiux</taxon>
    </lineage>
</organism>
<name>A0AA42BVF3_9MICO</name>
<dbReference type="Proteomes" id="UP001165587">
    <property type="component" value="Unassembled WGS sequence"/>
</dbReference>
<evidence type="ECO:0000313" key="2">
    <source>
        <dbReference type="Proteomes" id="UP001165587"/>
    </source>
</evidence>
<accession>A0AA42BVF3</accession>
<protein>
    <submittedName>
        <fullName evidence="1">YdeI/OmpD-associated family protein</fullName>
    </submittedName>
</protein>